<dbReference type="GO" id="GO:0003677">
    <property type="term" value="F:DNA binding"/>
    <property type="evidence" value="ECO:0007669"/>
    <property type="project" value="UniProtKB-KW"/>
</dbReference>
<dbReference type="InterPro" id="IPR001387">
    <property type="entry name" value="Cro/C1-type_HTH"/>
</dbReference>
<reference evidence="2 3" key="3">
    <citation type="submission" date="2008-05" db="EMBL/GenBank/DDBJ databases">
        <authorList>
            <person name="Fulton L."/>
            <person name="Clifton S."/>
            <person name="Fulton B."/>
            <person name="Xu J."/>
            <person name="Minx P."/>
            <person name="Pepin K.H."/>
            <person name="Johnson M."/>
            <person name="Thiruvilangam P."/>
            <person name="Bhonagiri V."/>
            <person name="Nash W.E."/>
            <person name="Mardis E.R."/>
            <person name="Wilson R.K."/>
        </authorList>
    </citation>
    <scope>NUCLEOTIDE SEQUENCE [LARGE SCALE GENOMIC DNA]</scope>
    <source>
        <strain evidence="2 3">ATCC 25827</strain>
    </source>
</reference>
<dbReference type="SMART" id="SM00530">
    <property type="entry name" value="HTH_XRE"/>
    <property type="match status" value="1"/>
</dbReference>
<comment type="caution">
    <text evidence="2">The sequence shown here is derived from an EMBL/GenBank/DDBJ whole genome shotgun (WGS) entry which is preliminary data.</text>
</comment>
<dbReference type="Gene3D" id="1.10.260.40">
    <property type="entry name" value="lambda repressor-like DNA-binding domains"/>
    <property type="match status" value="1"/>
</dbReference>
<name>A0AA86YHX8_PROST</name>
<protein>
    <submittedName>
        <fullName evidence="2">DNA-binding helix-turn-helix protein</fullName>
    </submittedName>
</protein>
<dbReference type="CDD" id="cd00093">
    <property type="entry name" value="HTH_XRE"/>
    <property type="match status" value="1"/>
</dbReference>
<evidence type="ECO:0000313" key="2">
    <source>
        <dbReference type="EMBL" id="EDU58792.1"/>
    </source>
</evidence>
<reference evidence="3" key="2">
    <citation type="submission" date="2008-04" db="EMBL/GenBank/DDBJ databases">
        <title>Draft genome sequence of Providencia stuartii(ATCC 25827).</title>
        <authorList>
            <person name="Sudarsanam P."/>
            <person name="Ley R."/>
            <person name="Guruge J."/>
            <person name="Turnbaugh P.J."/>
            <person name="Mahowald M."/>
            <person name="Liep D."/>
            <person name="Gordon J."/>
        </authorList>
    </citation>
    <scope>NUCLEOTIDE SEQUENCE [LARGE SCALE GENOMIC DNA]</scope>
    <source>
        <strain evidence="3">ATCC 25827</strain>
    </source>
</reference>
<proteinExistence type="predicted"/>
<keyword evidence="2" id="KW-0238">DNA-binding</keyword>
<dbReference type="Pfam" id="PF01381">
    <property type="entry name" value="HTH_3"/>
    <property type="match status" value="1"/>
</dbReference>
<dbReference type="RefSeq" id="WP_004918538.1">
    <property type="nucleotide sequence ID" value="NZ_DS607663.1"/>
</dbReference>
<dbReference type="InterPro" id="IPR010982">
    <property type="entry name" value="Lambda_DNA-bd_dom_sf"/>
</dbReference>
<organism evidence="2 3">
    <name type="scientific">Providencia stuartii ATCC 25827</name>
    <dbReference type="NCBI Taxonomy" id="471874"/>
    <lineage>
        <taxon>Bacteria</taxon>
        <taxon>Pseudomonadati</taxon>
        <taxon>Pseudomonadota</taxon>
        <taxon>Gammaproteobacteria</taxon>
        <taxon>Enterobacterales</taxon>
        <taxon>Morganellaceae</taxon>
        <taxon>Providencia</taxon>
    </lineage>
</organism>
<evidence type="ECO:0000259" key="1">
    <source>
        <dbReference type="PROSITE" id="PS50943"/>
    </source>
</evidence>
<evidence type="ECO:0000313" key="3">
    <source>
        <dbReference type="Proteomes" id="UP000004506"/>
    </source>
</evidence>
<dbReference type="AlphaFoldDB" id="A0AA86YHX8"/>
<dbReference type="PROSITE" id="PS50943">
    <property type="entry name" value="HTH_CROC1"/>
    <property type="match status" value="1"/>
</dbReference>
<sequence>MKISNLEFEQIELDLSHREVFIKAVGIELRKLRKSYSLSGRELAGIMNVSQQQISRYECGVCAIPTDVLIIILGFFKITLFEFFKGVYLNAFDIDMNMVQDKYYNVFISH</sequence>
<dbReference type="EMBL" id="ABJD02000101">
    <property type="protein sequence ID" value="EDU58792.1"/>
    <property type="molecule type" value="Genomic_DNA"/>
</dbReference>
<reference evidence="3" key="1">
    <citation type="submission" date="2008-04" db="EMBL/GenBank/DDBJ databases">
        <title>Draft genome sequence of Providencia stuartii (ATCC 25827).</title>
        <authorList>
            <person name="Sudarsanam P."/>
            <person name="Ley R."/>
            <person name="Guruge J."/>
            <person name="Turnbaugh P.J."/>
            <person name="Mahowald M."/>
            <person name="Liep D."/>
            <person name="Gordon J."/>
        </authorList>
    </citation>
    <scope>NUCLEOTIDE SEQUENCE [LARGE SCALE GENOMIC DNA]</scope>
    <source>
        <strain evidence="3">ATCC 25827</strain>
    </source>
</reference>
<dbReference type="GeneID" id="93519885"/>
<dbReference type="SUPFAM" id="SSF47413">
    <property type="entry name" value="lambda repressor-like DNA-binding domains"/>
    <property type="match status" value="1"/>
</dbReference>
<accession>A0AA86YHX8</accession>
<gene>
    <name evidence="2" type="ORF">PROSTU_01973</name>
</gene>
<feature type="domain" description="HTH cro/C1-type" evidence="1">
    <location>
        <begin position="29"/>
        <end position="83"/>
    </location>
</feature>
<dbReference type="Proteomes" id="UP000004506">
    <property type="component" value="Unassembled WGS sequence"/>
</dbReference>